<proteinExistence type="predicted"/>
<keyword evidence="2" id="KW-1185">Reference proteome</keyword>
<comment type="caution">
    <text evidence="1">The sequence shown here is derived from an EMBL/GenBank/DDBJ whole genome shotgun (WGS) entry which is preliminary data.</text>
</comment>
<gene>
    <name evidence="1" type="ORF">AWB82_05939</name>
</gene>
<name>A0A158CX30_9BURK</name>
<reference evidence="1" key="1">
    <citation type="submission" date="2016-01" db="EMBL/GenBank/DDBJ databases">
        <authorList>
            <person name="Peeters C."/>
        </authorList>
    </citation>
    <scope>NUCLEOTIDE SEQUENCE [LARGE SCALE GENOMIC DNA]</scope>
    <source>
        <strain evidence="1">LMG 29325</strain>
    </source>
</reference>
<evidence type="ECO:0000313" key="2">
    <source>
        <dbReference type="Proteomes" id="UP000054596"/>
    </source>
</evidence>
<dbReference type="AlphaFoldDB" id="A0A158CX30"/>
<sequence length="80" mass="9099">MATPPTLSVGDEYQRVAGFNSNGAPAMGRIDDNIRERDDLTRFQFKHAEKALVRIAKIIVFVVDPEKRASMRKGVQQRRK</sequence>
<evidence type="ECO:0000313" key="1">
    <source>
        <dbReference type="EMBL" id="SAK86925.1"/>
    </source>
</evidence>
<protein>
    <submittedName>
        <fullName evidence="1">Uncharacterized protein</fullName>
    </submittedName>
</protein>
<organism evidence="1 2">
    <name type="scientific">Caballeronia glebae</name>
    <dbReference type="NCBI Taxonomy" id="1777143"/>
    <lineage>
        <taxon>Bacteria</taxon>
        <taxon>Pseudomonadati</taxon>
        <taxon>Pseudomonadota</taxon>
        <taxon>Betaproteobacteria</taxon>
        <taxon>Burkholderiales</taxon>
        <taxon>Burkholderiaceae</taxon>
        <taxon>Caballeronia</taxon>
    </lineage>
</organism>
<accession>A0A158CX30</accession>
<dbReference type="EMBL" id="FCOJ02000060">
    <property type="protein sequence ID" value="SAK86925.1"/>
    <property type="molecule type" value="Genomic_DNA"/>
</dbReference>
<dbReference type="Proteomes" id="UP000054596">
    <property type="component" value="Unassembled WGS sequence"/>
</dbReference>